<evidence type="ECO:0000313" key="4">
    <source>
        <dbReference type="Proteomes" id="UP000186040"/>
    </source>
</evidence>
<dbReference type="AlphaFoldDB" id="A0A1Q9LGF2"/>
<dbReference type="SUPFAM" id="SSF46955">
    <property type="entry name" value="Putative DNA-binding domain"/>
    <property type="match status" value="1"/>
</dbReference>
<keyword evidence="1" id="KW-0238">DNA-binding</keyword>
<proteinExistence type="predicted"/>
<dbReference type="InterPro" id="IPR047057">
    <property type="entry name" value="MerR_fam"/>
</dbReference>
<dbReference type="Gene3D" id="1.10.1660.10">
    <property type="match status" value="1"/>
</dbReference>
<protein>
    <recommendedName>
        <fullName evidence="2">HTH merR-type domain-containing protein</fullName>
    </recommendedName>
</protein>
<evidence type="ECO:0000256" key="1">
    <source>
        <dbReference type="ARBA" id="ARBA00023125"/>
    </source>
</evidence>
<dbReference type="OrthoDB" id="9809391at2"/>
<feature type="domain" description="HTH merR-type" evidence="2">
    <location>
        <begin position="5"/>
        <end position="74"/>
    </location>
</feature>
<dbReference type="PROSITE" id="PS50937">
    <property type="entry name" value="HTH_MERR_2"/>
    <property type="match status" value="1"/>
</dbReference>
<evidence type="ECO:0000313" key="3">
    <source>
        <dbReference type="EMBL" id="OLR91029.1"/>
    </source>
</evidence>
<dbReference type="InterPro" id="IPR012925">
    <property type="entry name" value="TipAS_dom"/>
</dbReference>
<organism evidence="3 4">
    <name type="scientific">Actinokineospora bangkokensis</name>
    <dbReference type="NCBI Taxonomy" id="1193682"/>
    <lineage>
        <taxon>Bacteria</taxon>
        <taxon>Bacillati</taxon>
        <taxon>Actinomycetota</taxon>
        <taxon>Actinomycetes</taxon>
        <taxon>Pseudonocardiales</taxon>
        <taxon>Pseudonocardiaceae</taxon>
        <taxon>Actinokineospora</taxon>
    </lineage>
</organism>
<comment type="caution">
    <text evidence="3">The sequence shown here is derived from an EMBL/GenBank/DDBJ whole genome shotgun (WGS) entry which is preliminary data.</text>
</comment>
<dbReference type="EMBL" id="MKQR01000026">
    <property type="protein sequence ID" value="OLR91029.1"/>
    <property type="molecule type" value="Genomic_DNA"/>
</dbReference>
<dbReference type="PANTHER" id="PTHR30204:SF90">
    <property type="entry name" value="HTH-TYPE TRANSCRIPTIONAL ACTIVATOR MTA"/>
    <property type="match status" value="1"/>
</dbReference>
<evidence type="ECO:0000259" key="2">
    <source>
        <dbReference type="PROSITE" id="PS50937"/>
    </source>
</evidence>
<dbReference type="Pfam" id="PF07739">
    <property type="entry name" value="TipAS"/>
    <property type="match status" value="1"/>
</dbReference>
<dbReference type="STRING" id="1193682.BJP25_31300"/>
<dbReference type="Proteomes" id="UP000186040">
    <property type="component" value="Unassembled WGS sequence"/>
</dbReference>
<dbReference type="PANTHER" id="PTHR30204">
    <property type="entry name" value="REDOX-CYCLING DRUG-SENSING TRANSCRIPTIONAL ACTIVATOR SOXR"/>
    <property type="match status" value="1"/>
</dbReference>
<dbReference type="Pfam" id="PF13411">
    <property type="entry name" value="MerR_1"/>
    <property type="match status" value="1"/>
</dbReference>
<accession>A0A1Q9LGF2</accession>
<dbReference type="GO" id="GO:0003677">
    <property type="term" value="F:DNA binding"/>
    <property type="evidence" value="ECO:0007669"/>
    <property type="project" value="UniProtKB-KW"/>
</dbReference>
<dbReference type="GO" id="GO:0003700">
    <property type="term" value="F:DNA-binding transcription factor activity"/>
    <property type="evidence" value="ECO:0007669"/>
    <property type="project" value="InterPro"/>
</dbReference>
<dbReference type="RefSeq" id="WP_075977700.1">
    <property type="nucleotide sequence ID" value="NZ_MKQR01000026.1"/>
</dbReference>
<name>A0A1Q9LGF2_9PSEU</name>
<dbReference type="InterPro" id="IPR000551">
    <property type="entry name" value="MerR-type_HTH_dom"/>
</dbReference>
<keyword evidence="4" id="KW-1185">Reference proteome</keyword>
<dbReference type="InterPro" id="IPR009061">
    <property type="entry name" value="DNA-bd_dom_put_sf"/>
</dbReference>
<gene>
    <name evidence="3" type="ORF">BJP25_31300</name>
</gene>
<reference evidence="3 4" key="1">
    <citation type="submission" date="2016-10" db="EMBL/GenBank/DDBJ databases">
        <title>The Draft Genome Sequence of Actinokineospora bangkokensis 44EHWT reveals the biosynthetic pathway of antifungal compounds Thailandins with unusual extender unit butylmalonyl-CoA.</title>
        <authorList>
            <person name="Greule A."/>
            <person name="Intra B."/>
            <person name="Flemming S."/>
            <person name="Rommel M.G."/>
            <person name="Panbangred W."/>
            <person name="Bechthold A."/>
        </authorList>
    </citation>
    <scope>NUCLEOTIDE SEQUENCE [LARGE SCALE GENOMIC DNA]</scope>
    <source>
        <strain evidence="3 4">44EHW</strain>
    </source>
</reference>
<dbReference type="CDD" id="cd01106">
    <property type="entry name" value="HTH_TipAL-Mta"/>
    <property type="match status" value="1"/>
</dbReference>
<dbReference type="PRINTS" id="PR00040">
    <property type="entry name" value="HTHMERR"/>
</dbReference>
<dbReference type="PROSITE" id="PS00552">
    <property type="entry name" value="HTH_MERR_1"/>
    <property type="match status" value="1"/>
</dbReference>
<sequence length="235" mass="26322">MEDTRWSVGALAKAAGLTVRTLHHYDEIGLVTPSERTAAGHRRYTPEDVRLLYRVRALRSLGLPLGDIAATLTDPVTLQEVLERQLAHLEAEAERLGVLRERVKSLLDGAGTPRLLETMQMIEQYYTPEQLDWLARRRAELGEERIAAAEAAWPPLIERLTRHQREGTPVTDPEVQRLAAQWSELLHAFHGGDEGIMRASQRLHEESTCEDGAAADKPALFDYVQRAWSATASTS</sequence>
<dbReference type="SMART" id="SM00422">
    <property type="entry name" value="HTH_MERR"/>
    <property type="match status" value="1"/>
</dbReference>